<proteinExistence type="predicted"/>
<evidence type="ECO:0000313" key="2">
    <source>
        <dbReference type="Proteomes" id="UP000324222"/>
    </source>
</evidence>
<gene>
    <name evidence="1" type="ORF">E2C01_047369</name>
</gene>
<dbReference type="EMBL" id="VSRR010011651">
    <property type="protein sequence ID" value="MPC53474.1"/>
    <property type="molecule type" value="Genomic_DNA"/>
</dbReference>
<dbReference type="Proteomes" id="UP000324222">
    <property type="component" value="Unassembled WGS sequence"/>
</dbReference>
<organism evidence="1 2">
    <name type="scientific">Portunus trituberculatus</name>
    <name type="common">Swimming crab</name>
    <name type="synonym">Neptunus trituberculatus</name>
    <dbReference type="NCBI Taxonomy" id="210409"/>
    <lineage>
        <taxon>Eukaryota</taxon>
        <taxon>Metazoa</taxon>
        <taxon>Ecdysozoa</taxon>
        <taxon>Arthropoda</taxon>
        <taxon>Crustacea</taxon>
        <taxon>Multicrustacea</taxon>
        <taxon>Malacostraca</taxon>
        <taxon>Eumalacostraca</taxon>
        <taxon>Eucarida</taxon>
        <taxon>Decapoda</taxon>
        <taxon>Pleocyemata</taxon>
        <taxon>Brachyura</taxon>
        <taxon>Eubrachyura</taxon>
        <taxon>Portunoidea</taxon>
        <taxon>Portunidae</taxon>
        <taxon>Portuninae</taxon>
        <taxon>Portunus</taxon>
    </lineage>
</organism>
<protein>
    <submittedName>
        <fullName evidence="1">Uncharacterized protein</fullName>
    </submittedName>
</protein>
<comment type="caution">
    <text evidence="1">The sequence shown here is derived from an EMBL/GenBank/DDBJ whole genome shotgun (WGS) entry which is preliminary data.</text>
</comment>
<evidence type="ECO:0000313" key="1">
    <source>
        <dbReference type="EMBL" id="MPC53474.1"/>
    </source>
</evidence>
<accession>A0A5B7GAA9</accession>
<reference evidence="1 2" key="1">
    <citation type="submission" date="2019-05" db="EMBL/GenBank/DDBJ databases">
        <title>Another draft genome of Portunus trituberculatus and its Hox gene families provides insights of decapod evolution.</title>
        <authorList>
            <person name="Jeong J.-H."/>
            <person name="Song I."/>
            <person name="Kim S."/>
            <person name="Choi T."/>
            <person name="Kim D."/>
            <person name="Ryu S."/>
            <person name="Kim W."/>
        </authorList>
    </citation>
    <scope>NUCLEOTIDE SEQUENCE [LARGE SCALE GENOMIC DNA]</scope>
    <source>
        <tissue evidence="1">Muscle</tissue>
    </source>
</reference>
<name>A0A5B7GAA9_PORTR</name>
<keyword evidence="2" id="KW-1185">Reference proteome</keyword>
<sequence length="96" mass="10358">MLASFLPFIFDFGELLCSLEFDHFLAQARLDRQPSIFVCCLDLCLTHECAASLAAKMARLFCDPILSRVSLAAVDSGAELIDACVWPGAAPLPGPL</sequence>
<dbReference type="AlphaFoldDB" id="A0A5B7GAA9"/>